<dbReference type="RefSeq" id="WP_149298460.1">
    <property type="nucleotide sequence ID" value="NZ_VTWH01000001.1"/>
</dbReference>
<gene>
    <name evidence="4" type="ORF">FPY71_05860</name>
</gene>
<reference evidence="4 5" key="1">
    <citation type="submission" date="2019-08" db="EMBL/GenBank/DDBJ databases">
        <title>Aureimonas fodiniaquatilis sp. nov., isolated from a coal mine wastewater.</title>
        <authorList>
            <person name="Kim W."/>
        </authorList>
    </citation>
    <scope>NUCLEOTIDE SEQUENCE [LARGE SCALE GENOMIC DNA]</scope>
    <source>
        <strain evidence="4 5">CAU 1482</strain>
    </source>
</reference>
<organism evidence="4 5">
    <name type="scientific">Aureimonas fodinaquatilis</name>
    <dbReference type="NCBI Taxonomy" id="2565783"/>
    <lineage>
        <taxon>Bacteria</taxon>
        <taxon>Pseudomonadati</taxon>
        <taxon>Pseudomonadota</taxon>
        <taxon>Alphaproteobacteria</taxon>
        <taxon>Hyphomicrobiales</taxon>
        <taxon>Aurantimonadaceae</taxon>
        <taxon>Aureimonas</taxon>
    </lineage>
</organism>
<dbReference type="GO" id="GO:0005737">
    <property type="term" value="C:cytoplasm"/>
    <property type="evidence" value="ECO:0007669"/>
    <property type="project" value="TreeGrafter"/>
</dbReference>
<evidence type="ECO:0000256" key="2">
    <source>
        <dbReference type="ARBA" id="ARBA00023235"/>
    </source>
</evidence>
<sequence>MAKYPIWQVDAFASRLFAGNPAAVVVLPYWLGDKQLAAIAQENNLSETAYLVGAGDNTWELRWFTPAVEVPLCGHATLASAYVLQTELGFAPPFHFLTRSAGVLTVTATAQGLEMALPRRNLLPGGDPGKVENAIGIRVLETRLVPVAGDETILALVENESSLMTMRPDIAAVAALDARSLIVTAPADGGDFVSRFFAPRHGLDEDPVTGSAHCALAPYWAERLNKTEFQARQISRRGGELFCRLVDDIVYVSGNAVLYLAGEIRLGQSEIR</sequence>
<feature type="active site" evidence="3">
    <location>
        <position position="47"/>
    </location>
</feature>
<dbReference type="EMBL" id="VTWH01000001">
    <property type="protein sequence ID" value="KAA0972599.1"/>
    <property type="molecule type" value="Genomic_DNA"/>
</dbReference>
<keyword evidence="5" id="KW-1185">Reference proteome</keyword>
<dbReference type="SUPFAM" id="SSF54506">
    <property type="entry name" value="Diaminopimelate epimerase-like"/>
    <property type="match status" value="1"/>
</dbReference>
<accession>A0A5B0E589</accession>
<dbReference type="Pfam" id="PF02567">
    <property type="entry name" value="PhzC-PhzF"/>
    <property type="match status" value="1"/>
</dbReference>
<evidence type="ECO:0000313" key="4">
    <source>
        <dbReference type="EMBL" id="KAA0972599.1"/>
    </source>
</evidence>
<comment type="caution">
    <text evidence="4">The sequence shown here is derived from an EMBL/GenBank/DDBJ whole genome shotgun (WGS) entry which is preliminary data.</text>
</comment>
<evidence type="ECO:0000313" key="5">
    <source>
        <dbReference type="Proteomes" id="UP000324738"/>
    </source>
</evidence>
<keyword evidence="2" id="KW-0413">Isomerase</keyword>
<evidence type="ECO:0000256" key="3">
    <source>
        <dbReference type="PIRSR" id="PIRSR016184-1"/>
    </source>
</evidence>
<dbReference type="GO" id="GO:0016853">
    <property type="term" value="F:isomerase activity"/>
    <property type="evidence" value="ECO:0007669"/>
    <property type="project" value="UniProtKB-KW"/>
</dbReference>
<comment type="similarity">
    <text evidence="1">Belongs to the PhzF family.</text>
</comment>
<dbReference type="PANTHER" id="PTHR13774:SF17">
    <property type="entry name" value="PHENAZINE BIOSYNTHESIS-LIKE DOMAIN-CONTAINING PROTEIN"/>
    <property type="match status" value="1"/>
</dbReference>
<dbReference type="PANTHER" id="PTHR13774">
    <property type="entry name" value="PHENAZINE BIOSYNTHESIS PROTEIN"/>
    <property type="match status" value="1"/>
</dbReference>
<protein>
    <submittedName>
        <fullName evidence="4">PhzF family phenazine biosynthesis protein</fullName>
    </submittedName>
</protein>
<dbReference type="NCBIfam" id="TIGR00654">
    <property type="entry name" value="PhzF_family"/>
    <property type="match status" value="1"/>
</dbReference>
<dbReference type="Gene3D" id="3.10.310.10">
    <property type="entry name" value="Diaminopimelate Epimerase, Chain A, domain 1"/>
    <property type="match status" value="2"/>
</dbReference>
<dbReference type="AlphaFoldDB" id="A0A5B0E589"/>
<name>A0A5B0E589_9HYPH</name>
<proteinExistence type="inferred from homology"/>
<dbReference type="PIRSF" id="PIRSF016184">
    <property type="entry name" value="PhzC_PhzF"/>
    <property type="match status" value="1"/>
</dbReference>
<dbReference type="InterPro" id="IPR003719">
    <property type="entry name" value="Phenazine_PhzF-like"/>
</dbReference>
<evidence type="ECO:0000256" key="1">
    <source>
        <dbReference type="ARBA" id="ARBA00008270"/>
    </source>
</evidence>
<dbReference type="Proteomes" id="UP000324738">
    <property type="component" value="Unassembled WGS sequence"/>
</dbReference>
<dbReference type="OrthoDB" id="9788221at2"/>